<feature type="domain" description="ABC transmembrane type-1" evidence="6">
    <location>
        <begin position="61"/>
        <end position="255"/>
    </location>
</feature>
<feature type="transmembrane region" description="Helical" evidence="5">
    <location>
        <begin position="412"/>
        <end position="435"/>
    </location>
</feature>
<evidence type="ECO:0000256" key="2">
    <source>
        <dbReference type="ARBA" id="ARBA00022692"/>
    </source>
</evidence>
<evidence type="ECO:0000256" key="3">
    <source>
        <dbReference type="ARBA" id="ARBA00022989"/>
    </source>
</evidence>
<dbReference type="OrthoDB" id="9806809at2"/>
<feature type="transmembrane region" description="Helical" evidence="5">
    <location>
        <begin position="12"/>
        <end position="35"/>
    </location>
</feature>
<dbReference type="PROSITE" id="PS50928">
    <property type="entry name" value="ABC_TM1"/>
    <property type="match status" value="2"/>
</dbReference>
<feature type="transmembrane region" description="Helical" evidence="5">
    <location>
        <begin position="375"/>
        <end position="400"/>
    </location>
</feature>
<evidence type="ECO:0000259" key="6">
    <source>
        <dbReference type="PROSITE" id="PS50928"/>
    </source>
</evidence>
<evidence type="ECO:0000256" key="1">
    <source>
        <dbReference type="ARBA" id="ARBA00004651"/>
    </source>
</evidence>
<comment type="caution">
    <text evidence="7">The sequence shown here is derived from an EMBL/GenBank/DDBJ whole genome shotgun (WGS) entry which is preliminary data.</text>
</comment>
<dbReference type="GO" id="GO:0055085">
    <property type="term" value="P:transmembrane transport"/>
    <property type="evidence" value="ECO:0007669"/>
    <property type="project" value="InterPro"/>
</dbReference>
<dbReference type="PANTHER" id="PTHR42744">
    <property type="entry name" value="BINDING-PROTEIN-DEPENDENT TRANSPORT SYSTEMS INNER MEMBRANE COMPONENT"/>
    <property type="match status" value="1"/>
</dbReference>
<feature type="transmembrane region" description="Helical" evidence="5">
    <location>
        <begin position="68"/>
        <end position="87"/>
    </location>
</feature>
<feature type="transmembrane region" description="Helical" evidence="5">
    <location>
        <begin position="132"/>
        <end position="151"/>
    </location>
</feature>
<comment type="similarity">
    <text evidence="5">Belongs to the binding-protein-dependent transport system permease family.</text>
</comment>
<dbReference type="SUPFAM" id="SSF161098">
    <property type="entry name" value="MetI-like"/>
    <property type="match status" value="2"/>
</dbReference>
<keyword evidence="3 5" id="KW-1133">Transmembrane helix</keyword>
<keyword evidence="8" id="KW-1185">Reference proteome</keyword>
<evidence type="ECO:0000313" key="7">
    <source>
        <dbReference type="EMBL" id="TCO16108.1"/>
    </source>
</evidence>
<sequence>MITQPSLGRRWFPNIWDIVAFGLLVAIMVSIAMGARDVAAPLEALRSPPVTTDPAHLPYYALRTTLRMLAAMAASLAFTMAFGALCIRSRKLSMVLEPAVDILQSVPVLGFLTFTITFFLGLFPGKIIGAEFAAIFAIFTSQAWNMALSFLQSARNTPRDLEEAAASLQLSAWQKFWRLTVPFSMPGLVWNMMMSMSGGWFFIVASEALTVGDQNIILPGVGSYLARAVSEGNLQAVGYATLTMTVVILIYDQVLFRPLTAWADKFRMTGDGGDAEAEAPDAWLLDAFRRTRVLRAAVAPVGALLRQLGQLRLDGGPGRRRRRMFRLPPLLVRALDLLWLAVVVVGSLWAAWLIISFIRATLTPADFIEAVRLGFFTFLRVMVVVVLSSLFWTPVGVWIGMRPGVAVRAQPIVQFAAAFPANLLFPVVVAGIIVFHGNPNIWLTALMALGAQWYILFNVIAGASAIPGDLREAGRSLSLKGALRWRTLILPGILPYYVTGALTAAGGAWNASIVAEIAQWGDTKLVAAGLGSYIAQASEAGDLPRVVLGVTVMSLFVLALNRVLWLPLRRWIERRFRL</sequence>
<feature type="transmembrane region" description="Helical" evidence="5">
    <location>
        <begin position="99"/>
        <end position="120"/>
    </location>
</feature>
<accession>A0A4V2RXW6</accession>
<dbReference type="PANTHER" id="PTHR42744:SF1">
    <property type="entry name" value="BINDING-PROTEIN-DEPENDENT TRANSPORT SYSTEMS INNER MEMBRANE COMPONENT"/>
    <property type="match status" value="1"/>
</dbReference>
<protein>
    <submittedName>
        <fullName evidence="7">NitT/TauT family transport system permease protein</fullName>
    </submittedName>
</protein>
<feature type="transmembrane region" description="Helical" evidence="5">
    <location>
        <begin position="188"/>
        <end position="212"/>
    </location>
</feature>
<dbReference type="RefSeq" id="WP_132002068.1">
    <property type="nucleotide sequence ID" value="NZ_JBHUNN010000002.1"/>
</dbReference>
<feature type="transmembrane region" description="Helical" evidence="5">
    <location>
        <begin position="232"/>
        <end position="251"/>
    </location>
</feature>
<keyword evidence="5" id="KW-0813">Transport</keyword>
<evidence type="ECO:0000256" key="4">
    <source>
        <dbReference type="ARBA" id="ARBA00023136"/>
    </source>
</evidence>
<feature type="transmembrane region" description="Helical" evidence="5">
    <location>
        <begin position="441"/>
        <end position="466"/>
    </location>
</feature>
<organism evidence="7 8">
    <name type="scientific">Camelimonas lactis</name>
    <dbReference type="NCBI Taxonomy" id="659006"/>
    <lineage>
        <taxon>Bacteria</taxon>
        <taxon>Pseudomonadati</taxon>
        <taxon>Pseudomonadota</taxon>
        <taxon>Alphaproteobacteria</taxon>
        <taxon>Hyphomicrobiales</taxon>
        <taxon>Chelatococcaceae</taxon>
        <taxon>Camelimonas</taxon>
    </lineage>
</organism>
<dbReference type="Proteomes" id="UP000294881">
    <property type="component" value="Unassembled WGS sequence"/>
</dbReference>
<name>A0A4V2RXW6_9HYPH</name>
<keyword evidence="2 5" id="KW-0812">Transmembrane</keyword>
<evidence type="ECO:0000256" key="5">
    <source>
        <dbReference type="RuleBase" id="RU363032"/>
    </source>
</evidence>
<dbReference type="GO" id="GO:0005886">
    <property type="term" value="C:plasma membrane"/>
    <property type="evidence" value="ECO:0007669"/>
    <property type="project" value="UniProtKB-SubCell"/>
</dbReference>
<dbReference type="Gene3D" id="1.10.3720.10">
    <property type="entry name" value="MetI-like"/>
    <property type="match status" value="2"/>
</dbReference>
<keyword evidence="4 5" id="KW-0472">Membrane</keyword>
<proteinExistence type="inferred from homology"/>
<comment type="subcellular location">
    <subcellularLocation>
        <location evidence="1 5">Cell membrane</location>
        <topology evidence="1 5">Multi-pass membrane protein</topology>
    </subcellularLocation>
</comment>
<dbReference type="InterPro" id="IPR035906">
    <property type="entry name" value="MetI-like_sf"/>
</dbReference>
<evidence type="ECO:0000313" key="8">
    <source>
        <dbReference type="Proteomes" id="UP000294881"/>
    </source>
</evidence>
<dbReference type="CDD" id="cd06261">
    <property type="entry name" value="TM_PBP2"/>
    <property type="match status" value="2"/>
</dbReference>
<dbReference type="Pfam" id="PF00528">
    <property type="entry name" value="BPD_transp_1"/>
    <property type="match status" value="2"/>
</dbReference>
<feature type="transmembrane region" description="Helical" evidence="5">
    <location>
        <begin position="546"/>
        <end position="568"/>
    </location>
</feature>
<dbReference type="InterPro" id="IPR000515">
    <property type="entry name" value="MetI-like"/>
</dbReference>
<feature type="transmembrane region" description="Helical" evidence="5">
    <location>
        <begin position="487"/>
        <end position="509"/>
    </location>
</feature>
<gene>
    <name evidence="7" type="ORF">EV666_101359</name>
</gene>
<feature type="domain" description="ABC transmembrane type-1" evidence="6">
    <location>
        <begin position="378"/>
        <end position="564"/>
    </location>
</feature>
<reference evidence="7 8" key="1">
    <citation type="submission" date="2019-03" db="EMBL/GenBank/DDBJ databases">
        <title>Genomic Encyclopedia of Type Strains, Phase IV (KMG-IV): sequencing the most valuable type-strain genomes for metagenomic binning, comparative biology and taxonomic classification.</title>
        <authorList>
            <person name="Goeker M."/>
        </authorList>
    </citation>
    <scope>NUCLEOTIDE SEQUENCE [LARGE SCALE GENOMIC DNA]</scope>
    <source>
        <strain evidence="7 8">DSM 22958</strain>
    </source>
</reference>
<feature type="transmembrane region" description="Helical" evidence="5">
    <location>
        <begin position="330"/>
        <end position="355"/>
    </location>
</feature>
<dbReference type="AlphaFoldDB" id="A0A4V2RXW6"/>
<dbReference type="EMBL" id="SLWL01000001">
    <property type="protein sequence ID" value="TCO16108.1"/>
    <property type="molecule type" value="Genomic_DNA"/>
</dbReference>